<keyword evidence="1" id="KW-0472">Membrane</keyword>
<feature type="non-terminal residue" evidence="2">
    <location>
        <position position="82"/>
    </location>
</feature>
<dbReference type="Proteomes" id="UP000264353">
    <property type="component" value="Chromosome A5"/>
</dbReference>
<gene>
    <name evidence="2" type="ORF">BRARA_E01402</name>
</gene>
<name>A0A397ZG16_BRACM</name>
<reference evidence="2 3" key="1">
    <citation type="submission" date="2018-06" db="EMBL/GenBank/DDBJ databases">
        <title>WGS assembly of Brassica rapa FPsc.</title>
        <authorList>
            <person name="Bowman J."/>
            <person name="Kohchi T."/>
            <person name="Yamato K."/>
            <person name="Jenkins J."/>
            <person name="Shu S."/>
            <person name="Ishizaki K."/>
            <person name="Yamaoka S."/>
            <person name="Nishihama R."/>
            <person name="Nakamura Y."/>
            <person name="Berger F."/>
            <person name="Adam C."/>
            <person name="Aki S."/>
            <person name="Althoff F."/>
            <person name="Araki T."/>
            <person name="Arteaga-Vazquez M."/>
            <person name="Balasubrmanian S."/>
            <person name="Bauer D."/>
            <person name="Boehm C."/>
            <person name="Briginshaw L."/>
            <person name="Caballero-Perez J."/>
            <person name="Catarino B."/>
            <person name="Chen F."/>
            <person name="Chiyoda S."/>
            <person name="Chovatia M."/>
            <person name="Davies K."/>
            <person name="Delmans M."/>
            <person name="Demura T."/>
            <person name="Dierschke T."/>
            <person name="Dolan L."/>
            <person name="Dorantes-Acosta A."/>
            <person name="Eklund D."/>
            <person name="Florent S."/>
            <person name="Flores-Sandoval E."/>
            <person name="Fujiyama A."/>
            <person name="Fukuzawa H."/>
            <person name="Galik B."/>
            <person name="Grimanelli D."/>
            <person name="Grimwood J."/>
            <person name="Grossniklaus U."/>
            <person name="Hamada T."/>
            <person name="Haseloff J."/>
            <person name="Hetherington A."/>
            <person name="Higo A."/>
            <person name="Hirakawa Y."/>
            <person name="Hundley H."/>
            <person name="Ikeda Y."/>
            <person name="Inoue K."/>
            <person name="Inoue S."/>
            <person name="Ishida S."/>
            <person name="Jia Q."/>
            <person name="Kakita M."/>
            <person name="Kanazawa T."/>
            <person name="Kawai Y."/>
            <person name="Kawashima T."/>
            <person name="Kennedy M."/>
            <person name="Kinose K."/>
            <person name="Kinoshita T."/>
            <person name="Kohara Y."/>
            <person name="Koide E."/>
            <person name="Komatsu K."/>
            <person name="Kopischke S."/>
            <person name="Kubo M."/>
            <person name="Kyozuka J."/>
            <person name="Lagercrantz U."/>
            <person name="Lin S."/>
            <person name="Lindquist E."/>
            <person name="Lipzen A."/>
            <person name="Lu C."/>
            <person name="Luna E."/>
            <person name="Martienssen R."/>
            <person name="Minamino N."/>
            <person name="Mizutani M."/>
            <person name="Mizutani M."/>
            <person name="Mochizuki N."/>
            <person name="Monte I."/>
            <person name="Mosher R."/>
            <person name="Nagasaki H."/>
            <person name="Nakagami H."/>
            <person name="Naramoto S."/>
            <person name="Nishitani K."/>
            <person name="Ohtani M."/>
            <person name="Okamoto T."/>
            <person name="Okumura M."/>
            <person name="Phillips J."/>
            <person name="Pollak B."/>
            <person name="Reinders A."/>
            <person name="Roevekamp M."/>
            <person name="Sano R."/>
            <person name="Sawa S."/>
            <person name="Schmid M."/>
            <person name="Shirakawa M."/>
            <person name="Solano R."/>
            <person name="Spunde A."/>
            <person name="Suetsugu N."/>
            <person name="Sugano S."/>
            <person name="Sugiyama A."/>
            <person name="Sun R."/>
            <person name="Suzuki Y."/>
            <person name="Takenaka M."/>
            <person name="Takezawa D."/>
            <person name="Tomogane H."/>
            <person name="Tsuzuki M."/>
            <person name="Ueda T."/>
            <person name="Umeda M."/>
            <person name="Ward J."/>
            <person name="Watanabe Y."/>
            <person name="Yazaki K."/>
            <person name="Yokoyama R."/>
            <person name="Yoshitake Y."/>
            <person name="Yotsui I."/>
            <person name="Zachgo S."/>
            <person name="Schmutz J."/>
        </authorList>
    </citation>
    <scope>NUCLEOTIDE SEQUENCE [LARGE SCALE GENOMIC DNA]</scope>
    <source>
        <strain evidence="3">cv. B-3</strain>
    </source>
</reference>
<evidence type="ECO:0000313" key="2">
    <source>
        <dbReference type="EMBL" id="RID62320.1"/>
    </source>
</evidence>
<dbReference type="EMBL" id="CM010632">
    <property type="protein sequence ID" value="RID62320.1"/>
    <property type="molecule type" value="Genomic_DNA"/>
</dbReference>
<organism evidence="2 3">
    <name type="scientific">Brassica campestris</name>
    <name type="common">Field mustard</name>
    <dbReference type="NCBI Taxonomy" id="3711"/>
    <lineage>
        <taxon>Eukaryota</taxon>
        <taxon>Viridiplantae</taxon>
        <taxon>Streptophyta</taxon>
        <taxon>Embryophyta</taxon>
        <taxon>Tracheophyta</taxon>
        <taxon>Spermatophyta</taxon>
        <taxon>Magnoliopsida</taxon>
        <taxon>eudicotyledons</taxon>
        <taxon>Gunneridae</taxon>
        <taxon>Pentapetalae</taxon>
        <taxon>rosids</taxon>
        <taxon>malvids</taxon>
        <taxon>Brassicales</taxon>
        <taxon>Brassicaceae</taxon>
        <taxon>Brassiceae</taxon>
        <taxon>Brassica</taxon>
    </lineage>
</organism>
<evidence type="ECO:0000313" key="3">
    <source>
        <dbReference type="Proteomes" id="UP000264353"/>
    </source>
</evidence>
<feature type="transmembrane region" description="Helical" evidence="1">
    <location>
        <begin position="12"/>
        <end position="33"/>
    </location>
</feature>
<keyword evidence="1" id="KW-1133">Transmembrane helix</keyword>
<proteinExistence type="predicted"/>
<dbReference type="PANTHER" id="PTHR35631:SF6">
    <property type="entry name" value="SECRETED PROTEIN"/>
    <property type="match status" value="1"/>
</dbReference>
<feature type="transmembrane region" description="Helical" evidence="1">
    <location>
        <begin position="45"/>
        <end position="71"/>
    </location>
</feature>
<sequence length="82" mass="9265">MVKKKVERHFQIIPFSAFWLRSSVVSVLISLIFDMWVIGRKSTKIACIWAFASRPCVALLHGLAPITVYLLPSSSCQTLWGN</sequence>
<evidence type="ECO:0000256" key="1">
    <source>
        <dbReference type="SAM" id="Phobius"/>
    </source>
</evidence>
<dbReference type="PANTHER" id="PTHR35631">
    <property type="entry name" value="OS08G0114150 PROTEIN"/>
    <property type="match status" value="1"/>
</dbReference>
<protein>
    <submittedName>
        <fullName evidence="2">Uncharacterized protein</fullName>
    </submittedName>
</protein>
<dbReference type="AlphaFoldDB" id="A0A397ZG16"/>
<keyword evidence="1" id="KW-0812">Transmembrane</keyword>
<accession>A0A397ZG16</accession>